<evidence type="ECO:0000256" key="4">
    <source>
        <dbReference type="ARBA" id="ARBA00022691"/>
    </source>
</evidence>
<dbReference type="InterPro" id="IPR029063">
    <property type="entry name" value="SAM-dependent_MTases_sf"/>
</dbReference>
<dbReference type="EC" id="2.1.1.-" evidence="5"/>
<keyword evidence="2 5" id="KW-0489">Methyltransferase</keyword>
<dbReference type="EMBL" id="KV878336">
    <property type="protein sequence ID" value="OJJ51334.1"/>
    <property type="molecule type" value="Genomic_DNA"/>
</dbReference>
<dbReference type="Gene3D" id="3.40.50.150">
    <property type="entry name" value="Vaccinia Virus protein VP39"/>
    <property type="match status" value="1"/>
</dbReference>
<keyword evidence="8" id="KW-1185">Reference proteome</keyword>
<dbReference type="PANTHER" id="PTHR12843:SF5">
    <property type="entry name" value="EEF1A LYSINE METHYLTRANSFERASE 2"/>
    <property type="match status" value="1"/>
</dbReference>
<keyword evidence="4 5" id="KW-0949">S-adenosyl-L-methionine</keyword>
<organism evidence="7 8">
    <name type="scientific">Penicilliopsis zonata CBS 506.65</name>
    <dbReference type="NCBI Taxonomy" id="1073090"/>
    <lineage>
        <taxon>Eukaryota</taxon>
        <taxon>Fungi</taxon>
        <taxon>Dikarya</taxon>
        <taxon>Ascomycota</taxon>
        <taxon>Pezizomycotina</taxon>
        <taxon>Eurotiomycetes</taxon>
        <taxon>Eurotiomycetidae</taxon>
        <taxon>Eurotiales</taxon>
        <taxon>Aspergillaceae</taxon>
        <taxon>Penicilliopsis</taxon>
    </lineage>
</organism>
<dbReference type="InterPro" id="IPR026635">
    <property type="entry name" value="Efm4/METTL10"/>
</dbReference>
<dbReference type="Proteomes" id="UP000184188">
    <property type="component" value="Unassembled WGS sequence"/>
</dbReference>
<name>A0A1L9SW21_9EURO</name>
<reference evidence="8" key="1">
    <citation type="journal article" date="2017" name="Genome Biol.">
        <title>Comparative genomics reveals high biological diversity and specific adaptations in the industrially and medically important fungal genus Aspergillus.</title>
        <authorList>
            <person name="de Vries R.P."/>
            <person name="Riley R."/>
            <person name="Wiebenga A."/>
            <person name="Aguilar-Osorio G."/>
            <person name="Amillis S."/>
            <person name="Uchima C.A."/>
            <person name="Anderluh G."/>
            <person name="Asadollahi M."/>
            <person name="Askin M."/>
            <person name="Barry K."/>
            <person name="Battaglia E."/>
            <person name="Bayram O."/>
            <person name="Benocci T."/>
            <person name="Braus-Stromeyer S.A."/>
            <person name="Caldana C."/>
            <person name="Canovas D."/>
            <person name="Cerqueira G.C."/>
            <person name="Chen F."/>
            <person name="Chen W."/>
            <person name="Choi C."/>
            <person name="Clum A."/>
            <person name="Dos Santos R.A."/>
            <person name="Damasio A.R."/>
            <person name="Diallinas G."/>
            <person name="Emri T."/>
            <person name="Fekete E."/>
            <person name="Flipphi M."/>
            <person name="Freyberg S."/>
            <person name="Gallo A."/>
            <person name="Gournas C."/>
            <person name="Habgood R."/>
            <person name="Hainaut M."/>
            <person name="Harispe M.L."/>
            <person name="Henrissat B."/>
            <person name="Hilden K.S."/>
            <person name="Hope R."/>
            <person name="Hossain A."/>
            <person name="Karabika E."/>
            <person name="Karaffa L."/>
            <person name="Karanyi Z."/>
            <person name="Krasevec N."/>
            <person name="Kuo A."/>
            <person name="Kusch H."/>
            <person name="LaButti K."/>
            <person name="Lagendijk E.L."/>
            <person name="Lapidus A."/>
            <person name="Levasseur A."/>
            <person name="Lindquist E."/>
            <person name="Lipzen A."/>
            <person name="Logrieco A.F."/>
            <person name="MacCabe A."/>
            <person name="Maekelae M.R."/>
            <person name="Malavazi I."/>
            <person name="Melin P."/>
            <person name="Meyer V."/>
            <person name="Mielnichuk N."/>
            <person name="Miskei M."/>
            <person name="Molnar A.P."/>
            <person name="Mule G."/>
            <person name="Ngan C.Y."/>
            <person name="Orejas M."/>
            <person name="Orosz E."/>
            <person name="Ouedraogo J.P."/>
            <person name="Overkamp K.M."/>
            <person name="Park H.-S."/>
            <person name="Perrone G."/>
            <person name="Piumi F."/>
            <person name="Punt P.J."/>
            <person name="Ram A.F."/>
            <person name="Ramon A."/>
            <person name="Rauscher S."/>
            <person name="Record E."/>
            <person name="Riano-Pachon D.M."/>
            <person name="Robert V."/>
            <person name="Roehrig J."/>
            <person name="Ruller R."/>
            <person name="Salamov A."/>
            <person name="Salih N.S."/>
            <person name="Samson R.A."/>
            <person name="Sandor E."/>
            <person name="Sanguinetti M."/>
            <person name="Schuetze T."/>
            <person name="Sepcic K."/>
            <person name="Shelest E."/>
            <person name="Sherlock G."/>
            <person name="Sophianopoulou V."/>
            <person name="Squina F.M."/>
            <person name="Sun H."/>
            <person name="Susca A."/>
            <person name="Todd R.B."/>
            <person name="Tsang A."/>
            <person name="Unkles S.E."/>
            <person name="van de Wiele N."/>
            <person name="van Rossen-Uffink D."/>
            <person name="Oliveira J.V."/>
            <person name="Vesth T.C."/>
            <person name="Visser J."/>
            <person name="Yu J.-H."/>
            <person name="Zhou M."/>
            <person name="Andersen M.R."/>
            <person name="Archer D.B."/>
            <person name="Baker S.E."/>
            <person name="Benoit I."/>
            <person name="Brakhage A.A."/>
            <person name="Braus G.H."/>
            <person name="Fischer R."/>
            <person name="Frisvad J.C."/>
            <person name="Goldman G.H."/>
            <person name="Houbraken J."/>
            <person name="Oakley B."/>
            <person name="Pocsi I."/>
            <person name="Scazzocchio C."/>
            <person name="Seiboth B."/>
            <person name="vanKuyk P.A."/>
            <person name="Wortman J."/>
            <person name="Dyer P.S."/>
            <person name="Grigoriev I.V."/>
        </authorList>
    </citation>
    <scope>NUCLEOTIDE SEQUENCE [LARGE SCALE GENOMIC DNA]</scope>
    <source>
        <strain evidence="8">CBS 506.65</strain>
    </source>
</reference>
<protein>
    <recommendedName>
        <fullName evidence="5">Protein-lysine N-methyltransferase EFM4</fullName>
        <ecNumber evidence="5">2.1.1.-</ecNumber>
    </recommendedName>
    <alternativeName>
        <fullName evidence="5">Elongation factor methyltransferase 4</fullName>
    </alternativeName>
</protein>
<dbReference type="HAMAP" id="MF_03188">
    <property type="entry name" value="Methyltr_EFM4"/>
    <property type="match status" value="1"/>
</dbReference>
<keyword evidence="3 5" id="KW-0808">Transferase</keyword>
<evidence type="ECO:0000313" key="7">
    <source>
        <dbReference type="EMBL" id="OJJ51334.1"/>
    </source>
</evidence>
<sequence>MTHPTHLSPSELGTKEYWESFYERSLSHLKCEHEDEHGDSDSDSDDSFDDDLGTSWFSEHRAPEKVMGYLTSTGFPLSSNSTATVLDLGTGNGSMLALLRKHFSGTMVGVDYSAQSVMLARQLHADKNIRFEEFDLLSSSPSSSSSSSSEHPPWFVEGGFDIVLDKGTFDAISLCEEVRAGKRVCELYPLLTSGLVRRGGFLVVTSCNWTEEELIKWFTGVNTDADAGETPLFSVFGRVAYPRFRFGGQEGQAQTSACALVPLLDSSIVPDKPTMADGKTLVNYYPDDECVFFF</sequence>
<keyword evidence="5" id="KW-0813">Transport</keyword>
<dbReference type="Pfam" id="PF13847">
    <property type="entry name" value="Methyltransf_31"/>
    <property type="match status" value="1"/>
</dbReference>
<comment type="similarity">
    <text evidence="5">Belongs to the class I-like SAM-binding methyltransferase superfamily. EFM4 family.</text>
</comment>
<accession>A0A1L9SW21</accession>
<gene>
    <name evidence="5" type="primary">EFM4</name>
    <name evidence="7" type="ORF">ASPZODRAFT_138437</name>
</gene>
<dbReference type="GO" id="GO:0005737">
    <property type="term" value="C:cytoplasm"/>
    <property type="evidence" value="ECO:0007669"/>
    <property type="project" value="UniProtKB-SubCell"/>
</dbReference>
<comment type="subcellular location">
    <subcellularLocation>
        <location evidence="5">Cytoplasm</location>
    </subcellularLocation>
</comment>
<dbReference type="VEuPathDB" id="FungiDB:ASPZODRAFT_138437"/>
<dbReference type="GO" id="GO:0016192">
    <property type="term" value="P:vesicle-mediated transport"/>
    <property type="evidence" value="ECO:0007669"/>
    <property type="project" value="UniProtKB-UniRule"/>
</dbReference>
<evidence type="ECO:0000256" key="5">
    <source>
        <dbReference type="HAMAP-Rule" id="MF_03188"/>
    </source>
</evidence>
<dbReference type="GO" id="GO:0016279">
    <property type="term" value="F:protein-lysine N-methyltransferase activity"/>
    <property type="evidence" value="ECO:0007669"/>
    <property type="project" value="UniProtKB-UniRule"/>
</dbReference>
<feature type="domain" description="Methyltransferase" evidence="6">
    <location>
        <begin position="80"/>
        <end position="216"/>
    </location>
</feature>
<comment type="function">
    <text evidence="5">S-adenosyl-L-methionine-dependent protein-lysine N-methyltransferase that mono- and dimethylates elongation factor 1-alpha at 'Lys-316'. May play a role in intracellular transport.</text>
</comment>
<dbReference type="InterPro" id="IPR025714">
    <property type="entry name" value="Methyltranfer_dom"/>
</dbReference>
<dbReference type="AlphaFoldDB" id="A0A1L9SW21"/>
<evidence type="ECO:0000256" key="2">
    <source>
        <dbReference type="ARBA" id="ARBA00022603"/>
    </source>
</evidence>
<dbReference type="GO" id="GO:0032259">
    <property type="term" value="P:methylation"/>
    <property type="evidence" value="ECO:0007669"/>
    <property type="project" value="UniProtKB-KW"/>
</dbReference>
<dbReference type="STRING" id="1073090.A0A1L9SW21"/>
<evidence type="ECO:0000313" key="8">
    <source>
        <dbReference type="Proteomes" id="UP000184188"/>
    </source>
</evidence>
<dbReference type="OrthoDB" id="10069295at2759"/>
<evidence type="ECO:0000259" key="6">
    <source>
        <dbReference type="Pfam" id="PF13847"/>
    </source>
</evidence>
<dbReference type="PANTHER" id="PTHR12843">
    <property type="entry name" value="PROTEIN-LYSINE N-METHYLTRANSFERASE METTL10"/>
    <property type="match status" value="1"/>
</dbReference>
<evidence type="ECO:0000256" key="1">
    <source>
        <dbReference type="ARBA" id="ARBA00022490"/>
    </source>
</evidence>
<proteinExistence type="inferred from homology"/>
<keyword evidence="1 5" id="KW-0963">Cytoplasm</keyword>
<dbReference type="CDD" id="cd02440">
    <property type="entry name" value="AdoMet_MTases"/>
    <property type="match status" value="1"/>
</dbReference>
<dbReference type="SUPFAM" id="SSF53335">
    <property type="entry name" value="S-adenosyl-L-methionine-dependent methyltransferases"/>
    <property type="match status" value="1"/>
</dbReference>
<evidence type="ECO:0000256" key="3">
    <source>
        <dbReference type="ARBA" id="ARBA00022679"/>
    </source>
</evidence>